<reference evidence="1" key="1">
    <citation type="submission" date="2022-12" db="EMBL/GenBank/DDBJ databases">
        <title>Genome Sequence of Lasiodiplodia mahajangana.</title>
        <authorList>
            <person name="Buettner E."/>
        </authorList>
    </citation>
    <scope>NUCLEOTIDE SEQUENCE</scope>
    <source>
        <strain evidence="1">VT137</strain>
    </source>
</reference>
<keyword evidence="2" id="KW-1185">Reference proteome</keyword>
<dbReference type="Proteomes" id="UP001153332">
    <property type="component" value="Unassembled WGS sequence"/>
</dbReference>
<evidence type="ECO:0000313" key="1">
    <source>
        <dbReference type="EMBL" id="KAJ8129260.1"/>
    </source>
</evidence>
<name>A0ACC2JP33_9PEZI</name>
<organism evidence="1 2">
    <name type="scientific">Lasiodiplodia mahajangana</name>
    <dbReference type="NCBI Taxonomy" id="1108764"/>
    <lineage>
        <taxon>Eukaryota</taxon>
        <taxon>Fungi</taxon>
        <taxon>Dikarya</taxon>
        <taxon>Ascomycota</taxon>
        <taxon>Pezizomycotina</taxon>
        <taxon>Dothideomycetes</taxon>
        <taxon>Dothideomycetes incertae sedis</taxon>
        <taxon>Botryosphaeriales</taxon>
        <taxon>Botryosphaeriaceae</taxon>
        <taxon>Lasiodiplodia</taxon>
    </lineage>
</organism>
<evidence type="ECO:0000313" key="2">
    <source>
        <dbReference type="Proteomes" id="UP001153332"/>
    </source>
</evidence>
<gene>
    <name evidence="1" type="ORF">O1611_g4374</name>
</gene>
<protein>
    <submittedName>
        <fullName evidence="1">Uncharacterized protein</fullName>
    </submittedName>
</protein>
<dbReference type="EMBL" id="JAPUUL010000816">
    <property type="protein sequence ID" value="KAJ8129260.1"/>
    <property type="molecule type" value="Genomic_DNA"/>
</dbReference>
<sequence length="115" mass="12270">MAKQGTINGKVILLADLPSTPNARFTKSLLLKGKGPIITGQKRQLAALSTGLGGLGITRDDVSVNQDRIRLRATDEALRRIAEIDEIGSIEEVTAMTIFNNIAGSDLEIPDGDEV</sequence>
<proteinExistence type="predicted"/>
<comment type="caution">
    <text evidence="1">The sequence shown here is derived from an EMBL/GenBank/DDBJ whole genome shotgun (WGS) entry which is preliminary data.</text>
</comment>
<accession>A0ACC2JP33</accession>